<dbReference type="GO" id="GO:0016787">
    <property type="term" value="F:hydrolase activity"/>
    <property type="evidence" value="ECO:0007669"/>
    <property type="project" value="UniProtKB-KW"/>
</dbReference>
<dbReference type="PRINTS" id="PR00111">
    <property type="entry name" value="ABHYDROLASE"/>
</dbReference>
<name>A0A0S6VTJ0_9BACT</name>
<dbReference type="InterPro" id="IPR051044">
    <property type="entry name" value="MAG_DAG_Lipase"/>
</dbReference>
<dbReference type="SUPFAM" id="SSF53474">
    <property type="entry name" value="alpha/beta-Hydrolases"/>
    <property type="match status" value="1"/>
</dbReference>
<dbReference type="InterPro" id="IPR029058">
    <property type="entry name" value="AB_hydrolase_fold"/>
</dbReference>
<reference evidence="2" key="1">
    <citation type="journal article" date="2015" name="PeerJ">
        <title>First genomic representation of candidate bacterial phylum KSB3 points to enhanced environmental sensing as a trigger of wastewater bulking.</title>
        <authorList>
            <person name="Sekiguchi Y."/>
            <person name="Ohashi A."/>
            <person name="Parks D.H."/>
            <person name="Yamauchi T."/>
            <person name="Tyson G.W."/>
            <person name="Hugenholtz P."/>
        </authorList>
    </citation>
    <scope>NUCLEOTIDE SEQUENCE [LARGE SCALE GENOMIC DNA]</scope>
</reference>
<dbReference type="Proteomes" id="UP000030700">
    <property type="component" value="Unassembled WGS sequence"/>
</dbReference>
<dbReference type="PROSITE" id="PS51257">
    <property type="entry name" value="PROKAR_LIPOPROTEIN"/>
    <property type="match status" value="1"/>
</dbReference>
<evidence type="ECO:0000313" key="2">
    <source>
        <dbReference type="EMBL" id="GAK50743.1"/>
    </source>
</evidence>
<dbReference type="STRING" id="1499966.U14_01977"/>
<dbReference type="Pfam" id="PF12146">
    <property type="entry name" value="Hydrolase_4"/>
    <property type="match status" value="1"/>
</dbReference>
<dbReference type="InterPro" id="IPR022742">
    <property type="entry name" value="Hydrolase_4"/>
</dbReference>
<dbReference type="InterPro" id="IPR000073">
    <property type="entry name" value="AB_hydrolase_1"/>
</dbReference>
<protein>
    <submittedName>
        <fullName evidence="2">Hydrolase alpha/beta fold family protein</fullName>
    </submittedName>
</protein>
<organism evidence="2">
    <name type="scientific">Candidatus Moduliflexus flocculans</name>
    <dbReference type="NCBI Taxonomy" id="1499966"/>
    <lineage>
        <taxon>Bacteria</taxon>
        <taxon>Candidatus Moduliflexota</taxon>
        <taxon>Candidatus Moduliflexia</taxon>
        <taxon>Candidatus Moduliflexales</taxon>
        <taxon>Candidatus Moduliflexaceae</taxon>
    </lineage>
</organism>
<dbReference type="AlphaFoldDB" id="A0A0S6VTJ0"/>
<keyword evidence="3" id="KW-1185">Reference proteome</keyword>
<dbReference type="EMBL" id="DF820456">
    <property type="protein sequence ID" value="GAK50743.1"/>
    <property type="molecule type" value="Genomic_DNA"/>
</dbReference>
<evidence type="ECO:0000313" key="3">
    <source>
        <dbReference type="Proteomes" id="UP000030700"/>
    </source>
</evidence>
<dbReference type="HOGENOM" id="CLU_026209_6_0_0"/>
<evidence type="ECO:0000259" key="1">
    <source>
        <dbReference type="Pfam" id="PF12146"/>
    </source>
</evidence>
<sequence>MMVTRRDVRRWGVFVVYLVGMLLLIGACALPPQYQPEMHPLYPALLQLQHERQPFVMSSPISESPALQAYLKFYGLEFAHVQHRWGVVTSGSYELMTHVFLPSHPVGTVFLLHGYLDHTGILRNLIDACLEDHRAVVVYDLPGHGLSSGERASIASFDEYTRSFDDVLRVCQPTLPAPYALISHSTGGAIALSYLAKHPNQRFERMIFLAPLVRYKHWYLSKLGYGLGTPIGIKTVPRRQPRELAAPEFLTLIKTDPLQTARVPLQWVRAVFDWNRAVQTLPPIASPALIIQGKQDDVVAWEYNIRFLQTKLPYADICWIDEAGHQLTNSVPSIRAEVFDTISAYLAASD</sequence>
<accession>A0A0S6VTJ0</accession>
<keyword evidence="2" id="KW-0378">Hydrolase</keyword>
<gene>
    <name evidence="2" type="ORF">U14_01977</name>
</gene>
<feature type="domain" description="Serine aminopeptidase S33" evidence="1">
    <location>
        <begin position="104"/>
        <end position="329"/>
    </location>
</feature>
<dbReference type="Gene3D" id="3.40.50.1820">
    <property type="entry name" value="alpha/beta hydrolase"/>
    <property type="match status" value="1"/>
</dbReference>
<proteinExistence type="predicted"/>
<dbReference type="PANTHER" id="PTHR11614">
    <property type="entry name" value="PHOSPHOLIPASE-RELATED"/>
    <property type="match status" value="1"/>
</dbReference>